<gene>
    <name evidence="6" type="ORF">BKD30_08780</name>
</gene>
<dbReference type="GO" id="GO:0004222">
    <property type="term" value="F:metalloendopeptidase activity"/>
    <property type="evidence" value="ECO:0007669"/>
    <property type="project" value="InterPro"/>
</dbReference>
<keyword evidence="7" id="KW-1185">Reference proteome</keyword>
<evidence type="ECO:0000313" key="7">
    <source>
        <dbReference type="Proteomes" id="UP000187085"/>
    </source>
</evidence>
<evidence type="ECO:0000256" key="2">
    <source>
        <dbReference type="ARBA" id="ARBA00022723"/>
    </source>
</evidence>
<evidence type="ECO:0000256" key="1">
    <source>
        <dbReference type="ARBA" id="ARBA00022670"/>
    </source>
</evidence>
<dbReference type="InterPro" id="IPR024079">
    <property type="entry name" value="MetalloPept_cat_dom_sf"/>
</dbReference>
<dbReference type="GO" id="GO:0006508">
    <property type="term" value="P:proteolysis"/>
    <property type="evidence" value="ECO:0007669"/>
    <property type="project" value="UniProtKB-KW"/>
</dbReference>
<keyword evidence="3" id="KW-0378">Hydrolase</keyword>
<dbReference type="AlphaFoldDB" id="A0A1R1L9Z1"/>
<evidence type="ECO:0000256" key="3">
    <source>
        <dbReference type="ARBA" id="ARBA00022801"/>
    </source>
</evidence>
<reference evidence="6 7" key="1">
    <citation type="submission" date="2016-12" db="EMBL/GenBank/DDBJ databases">
        <title>Draft genome of Tersicoccus phoenicis 1P05MA.</title>
        <authorList>
            <person name="Nakajima Y."/>
            <person name="Yoshizawa S."/>
            <person name="Nakamura K."/>
            <person name="Ogura Y."/>
            <person name="Hayashi T."/>
            <person name="Kogure K."/>
        </authorList>
    </citation>
    <scope>NUCLEOTIDE SEQUENCE [LARGE SCALE GENOMIC DNA]</scope>
    <source>
        <strain evidence="6 7">1p05MA</strain>
    </source>
</reference>
<accession>A0A1R1L9Z1</accession>
<evidence type="ECO:0000259" key="5">
    <source>
        <dbReference type="Pfam" id="PF00413"/>
    </source>
</evidence>
<sequence>MTDANLYITPGGAAHVYTYSINSSGATWDGITYWTSTGSTFNSGTKAYLNTKYTGGYDVNKVRGVAAHEMGHALGLDHVSGCHLMNGFTTSRCGIYRPTADEINGINNKY</sequence>
<dbReference type="GO" id="GO:0031012">
    <property type="term" value="C:extracellular matrix"/>
    <property type="evidence" value="ECO:0007669"/>
    <property type="project" value="InterPro"/>
</dbReference>
<dbReference type="Pfam" id="PF00413">
    <property type="entry name" value="Peptidase_M10"/>
    <property type="match status" value="1"/>
</dbReference>
<dbReference type="EMBL" id="MRDE01000059">
    <property type="protein sequence ID" value="OMH24355.1"/>
    <property type="molecule type" value="Genomic_DNA"/>
</dbReference>
<feature type="domain" description="Peptidase M10 metallopeptidase" evidence="5">
    <location>
        <begin position="23"/>
        <end position="110"/>
    </location>
</feature>
<organism evidence="6 7">
    <name type="scientific">Tersicoccus phoenicis</name>
    <dbReference type="NCBI Taxonomy" id="554083"/>
    <lineage>
        <taxon>Bacteria</taxon>
        <taxon>Bacillati</taxon>
        <taxon>Actinomycetota</taxon>
        <taxon>Actinomycetes</taxon>
        <taxon>Micrococcales</taxon>
        <taxon>Micrococcaceae</taxon>
        <taxon>Tersicoccus</taxon>
    </lineage>
</organism>
<dbReference type="InterPro" id="IPR001818">
    <property type="entry name" value="Pept_M10_metallopeptidase"/>
</dbReference>
<comment type="caution">
    <text evidence="6">The sequence shown here is derived from an EMBL/GenBank/DDBJ whole genome shotgun (WGS) entry which is preliminary data.</text>
</comment>
<dbReference type="SUPFAM" id="SSF55486">
    <property type="entry name" value="Metalloproteases ('zincins'), catalytic domain"/>
    <property type="match status" value="1"/>
</dbReference>
<evidence type="ECO:0000256" key="4">
    <source>
        <dbReference type="ARBA" id="ARBA00022833"/>
    </source>
</evidence>
<keyword evidence="4" id="KW-0862">Zinc</keyword>
<keyword evidence="1" id="KW-0645">Protease</keyword>
<evidence type="ECO:0000313" key="6">
    <source>
        <dbReference type="EMBL" id="OMH24355.1"/>
    </source>
</evidence>
<proteinExistence type="predicted"/>
<name>A0A1R1L9Z1_9MICC</name>
<keyword evidence="2" id="KW-0479">Metal-binding</keyword>
<dbReference type="Proteomes" id="UP000187085">
    <property type="component" value="Unassembled WGS sequence"/>
</dbReference>
<dbReference type="Gene3D" id="3.40.390.10">
    <property type="entry name" value="Collagenase (Catalytic Domain)"/>
    <property type="match status" value="1"/>
</dbReference>
<dbReference type="GO" id="GO:0008270">
    <property type="term" value="F:zinc ion binding"/>
    <property type="evidence" value="ECO:0007669"/>
    <property type="project" value="InterPro"/>
</dbReference>
<protein>
    <recommendedName>
        <fullName evidence="5">Peptidase M10 metallopeptidase domain-containing protein</fullName>
    </recommendedName>
</protein>